<feature type="region of interest" description="Disordered" evidence="1">
    <location>
        <begin position="1"/>
        <end position="116"/>
    </location>
</feature>
<reference evidence="2" key="2">
    <citation type="submission" date="2018-05" db="EMBL/GenBank/DDBJ databases">
        <title>OgluRS3 (Oryza glumaepatula Reference Sequence Version 3).</title>
        <authorList>
            <person name="Zhang J."/>
            <person name="Kudrna D."/>
            <person name="Lee S."/>
            <person name="Talag J."/>
            <person name="Welchert J."/>
            <person name="Wing R.A."/>
        </authorList>
    </citation>
    <scope>NUCLEOTIDE SEQUENCE [LARGE SCALE GENOMIC DNA]</scope>
</reference>
<dbReference type="Gramene" id="OGLUM06G26820.1">
    <property type="protein sequence ID" value="OGLUM06G26820.1"/>
    <property type="gene ID" value="OGLUM06G26820"/>
</dbReference>
<feature type="compositionally biased region" description="Gly residues" evidence="1">
    <location>
        <begin position="57"/>
        <end position="80"/>
    </location>
</feature>
<evidence type="ECO:0000256" key="1">
    <source>
        <dbReference type="SAM" id="MobiDB-lite"/>
    </source>
</evidence>
<accession>A0A0E0ADK4</accession>
<reference evidence="2" key="1">
    <citation type="submission" date="2015-04" db="UniProtKB">
        <authorList>
            <consortium name="EnsemblPlants"/>
        </authorList>
    </citation>
    <scope>IDENTIFICATION</scope>
</reference>
<dbReference type="AlphaFoldDB" id="A0A0E0ADK4"/>
<dbReference type="EnsemblPlants" id="OGLUM06G26820.1">
    <property type="protein sequence ID" value="OGLUM06G26820.1"/>
    <property type="gene ID" value="OGLUM06G26820"/>
</dbReference>
<evidence type="ECO:0000313" key="2">
    <source>
        <dbReference type="EnsemblPlants" id="OGLUM06G26820.1"/>
    </source>
</evidence>
<evidence type="ECO:0008006" key="4">
    <source>
        <dbReference type="Google" id="ProtNLM"/>
    </source>
</evidence>
<dbReference type="Proteomes" id="UP000026961">
    <property type="component" value="Chromosome 6"/>
</dbReference>
<organism evidence="2">
    <name type="scientific">Oryza glumipatula</name>
    <dbReference type="NCBI Taxonomy" id="40148"/>
    <lineage>
        <taxon>Eukaryota</taxon>
        <taxon>Viridiplantae</taxon>
        <taxon>Streptophyta</taxon>
        <taxon>Embryophyta</taxon>
        <taxon>Tracheophyta</taxon>
        <taxon>Spermatophyta</taxon>
        <taxon>Magnoliopsida</taxon>
        <taxon>Liliopsida</taxon>
        <taxon>Poales</taxon>
        <taxon>Poaceae</taxon>
        <taxon>BOP clade</taxon>
        <taxon>Oryzoideae</taxon>
        <taxon>Oryzeae</taxon>
        <taxon>Oryzinae</taxon>
        <taxon>Oryza</taxon>
    </lineage>
</organism>
<dbReference type="HOGENOM" id="CLU_2100729_0_0_1"/>
<name>A0A0E0ADK4_9ORYZ</name>
<proteinExistence type="predicted"/>
<protein>
    <recommendedName>
        <fullName evidence="4">DUF834 domain-containing protein</fullName>
    </recommendedName>
</protein>
<sequence length="116" mass="11548">MPELEDGLLEAAPVHVAEDDEREVGGGAMGRVLTPTVAGQEEQVTEGIGDGGRDGGEGGSGVGPGGRSEDNGGSGGGGHGDAASAGRYAAPLPSAAARHPSRLTLPERWGRDFQMS</sequence>
<keyword evidence="3" id="KW-1185">Reference proteome</keyword>
<evidence type="ECO:0000313" key="3">
    <source>
        <dbReference type="Proteomes" id="UP000026961"/>
    </source>
</evidence>